<dbReference type="GO" id="GO:0005524">
    <property type="term" value="F:ATP binding"/>
    <property type="evidence" value="ECO:0007669"/>
    <property type="project" value="UniProtKB-UniRule"/>
</dbReference>
<dbReference type="GO" id="GO:0046496">
    <property type="term" value="P:nicotinamide nucleotide metabolic process"/>
    <property type="evidence" value="ECO:0007669"/>
    <property type="project" value="UniProtKB-UniRule"/>
</dbReference>
<evidence type="ECO:0000256" key="17">
    <source>
        <dbReference type="HAMAP-Rule" id="MF_01965"/>
    </source>
</evidence>
<evidence type="ECO:0000313" key="22">
    <source>
        <dbReference type="EMBL" id="WAW10540.1"/>
    </source>
</evidence>
<dbReference type="PIRSF" id="PIRSF017184">
    <property type="entry name" value="Nnr"/>
    <property type="match status" value="1"/>
</dbReference>
<reference evidence="22" key="1">
    <citation type="journal article" date="2022" name="Front. Microbiol.">
        <title>New perspectives on an old grouping: The genomic and phenotypic variability of Oxalobacter formigenes and the implications for calcium oxalate stone prevention.</title>
        <authorList>
            <person name="Chmiel J.A."/>
            <person name="Carr C."/>
            <person name="Stuivenberg G.A."/>
            <person name="Venema R."/>
            <person name="Chanyi R.M."/>
            <person name="Al K.F."/>
            <person name="Giguere D."/>
            <person name="Say H."/>
            <person name="Akouris P.P."/>
            <person name="Dominguez Romero S.A."/>
            <person name="Kwong A."/>
            <person name="Tai V."/>
            <person name="Koval S.F."/>
            <person name="Razvi H."/>
            <person name="Bjazevic J."/>
            <person name="Burton J.P."/>
        </authorList>
    </citation>
    <scope>NUCLEOTIDE SEQUENCE</scope>
    <source>
        <strain evidence="22">WoOx3</strain>
    </source>
</reference>
<dbReference type="NCBIfam" id="TIGR00197">
    <property type="entry name" value="yjeF_nterm"/>
    <property type="match status" value="1"/>
</dbReference>
<dbReference type="HAMAP" id="MF_01966">
    <property type="entry name" value="NADHX_epimerase"/>
    <property type="match status" value="1"/>
</dbReference>
<feature type="binding site" evidence="18">
    <location>
        <begin position="59"/>
        <end position="63"/>
    </location>
    <ligand>
        <name>(6S)-NADPHX</name>
        <dbReference type="ChEBI" id="CHEBI:64076"/>
    </ligand>
</feature>
<keyword evidence="12 17" id="KW-0456">Lyase</keyword>
<evidence type="ECO:0000256" key="11">
    <source>
        <dbReference type="ARBA" id="ARBA00023235"/>
    </source>
</evidence>
<accession>A0A9E9LZK3</accession>
<dbReference type="GO" id="GO:0052856">
    <property type="term" value="F:NAD(P)HX epimerase activity"/>
    <property type="evidence" value="ECO:0007669"/>
    <property type="project" value="UniProtKB-UniRule"/>
</dbReference>
<dbReference type="Gene3D" id="3.40.1190.20">
    <property type="match status" value="1"/>
</dbReference>
<dbReference type="GO" id="GO:0052855">
    <property type="term" value="F:ADP-dependent NAD(P)H-hydrate dehydratase activity"/>
    <property type="evidence" value="ECO:0007669"/>
    <property type="project" value="UniProtKB-UniRule"/>
</dbReference>
<comment type="caution">
    <text evidence="18">Lacks conserved residue(s) required for the propagation of feature annotation.</text>
</comment>
<evidence type="ECO:0000256" key="19">
    <source>
        <dbReference type="PIRNR" id="PIRNR017184"/>
    </source>
</evidence>
<keyword evidence="10 17" id="KW-0520">NAD</keyword>
<dbReference type="GO" id="GO:0046872">
    <property type="term" value="F:metal ion binding"/>
    <property type="evidence" value="ECO:0007669"/>
    <property type="project" value="UniProtKB-UniRule"/>
</dbReference>
<dbReference type="Pfam" id="PF03853">
    <property type="entry name" value="YjeF_N"/>
    <property type="match status" value="1"/>
</dbReference>
<feature type="binding site" evidence="17">
    <location>
        <position position="320"/>
    </location>
    <ligand>
        <name>(6S)-NADPHX</name>
        <dbReference type="ChEBI" id="CHEBI:64076"/>
    </ligand>
</feature>
<evidence type="ECO:0000256" key="16">
    <source>
        <dbReference type="ARBA" id="ARBA00049209"/>
    </source>
</evidence>
<keyword evidence="6 17" id="KW-0547">Nucleotide-binding</keyword>
<evidence type="ECO:0000256" key="6">
    <source>
        <dbReference type="ARBA" id="ARBA00022741"/>
    </source>
</evidence>
<evidence type="ECO:0000256" key="2">
    <source>
        <dbReference type="ARBA" id="ARBA00000909"/>
    </source>
</evidence>
<keyword evidence="5 18" id="KW-0479">Metal-binding</keyword>
<evidence type="ECO:0000256" key="13">
    <source>
        <dbReference type="ARBA" id="ARBA00023268"/>
    </source>
</evidence>
<feature type="binding site" evidence="17">
    <location>
        <begin position="410"/>
        <end position="414"/>
    </location>
    <ligand>
        <name>AMP</name>
        <dbReference type="ChEBI" id="CHEBI:456215"/>
    </ligand>
</feature>
<evidence type="ECO:0000256" key="10">
    <source>
        <dbReference type="ARBA" id="ARBA00023027"/>
    </source>
</evidence>
<feature type="binding site" evidence="17">
    <location>
        <position position="440"/>
    </location>
    <ligand>
        <name>(6S)-NADPHX</name>
        <dbReference type="ChEBI" id="CHEBI:64076"/>
    </ligand>
</feature>
<comment type="cofactor">
    <cofactor evidence="18 19">
        <name>K(+)</name>
        <dbReference type="ChEBI" id="CHEBI:29103"/>
    </cofactor>
    <text evidence="18 19">Binds 1 potassium ion per subunit.</text>
</comment>
<dbReference type="InterPro" id="IPR029056">
    <property type="entry name" value="Ribokinase-like"/>
</dbReference>
<comment type="subunit">
    <text evidence="17">Homotetramer.</text>
</comment>
<feature type="domain" description="YjeF C-terminal" evidence="20">
    <location>
        <begin position="231"/>
        <end position="500"/>
    </location>
</feature>
<dbReference type="InterPro" id="IPR004443">
    <property type="entry name" value="YjeF_N_dom"/>
</dbReference>
<dbReference type="EC" id="4.2.1.136" evidence="19"/>
<dbReference type="NCBIfam" id="TIGR00196">
    <property type="entry name" value="yjeF_cterm"/>
    <property type="match status" value="1"/>
</dbReference>
<comment type="catalytic activity">
    <reaction evidence="2 18 19">
        <text>(6R)-NADPHX = (6S)-NADPHX</text>
        <dbReference type="Rhea" id="RHEA:32227"/>
        <dbReference type="ChEBI" id="CHEBI:64076"/>
        <dbReference type="ChEBI" id="CHEBI:64077"/>
        <dbReference type="EC" id="5.1.99.6"/>
    </reaction>
</comment>
<evidence type="ECO:0000259" key="20">
    <source>
        <dbReference type="PROSITE" id="PS51383"/>
    </source>
</evidence>
<comment type="function">
    <text evidence="17">Catalyzes the dehydration of the S-form of NAD(P)HX at the expense of ADP, which is converted to AMP. Together with NAD(P)HX epimerase, which catalyzes the epimerization of the S- and R-forms, the enzyme allows the repair of both epimers of NAD(P)HX, a damaged form of NAD(P)H that is a result of enzymatic or heat-dependent hydration.</text>
</comment>
<keyword evidence="7 17" id="KW-0067">ATP-binding</keyword>
<keyword evidence="8 17" id="KW-0521">NADP</keyword>
<feature type="binding site" evidence="18">
    <location>
        <position position="163"/>
    </location>
    <ligand>
        <name>(6S)-NADPHX</name>
        <dbReference type="ChEBI" id="CHEBI:64076"/>
    </ligand>
</feature>
<dbReference type="PANTHER" id="PTHR12592:SF0">
    <property type="entry name" value="ATP-DEPENDENT (S)-NAD(P)H-HYDRATE DEHYDRATASE"/>
    <property type="match status" value="1"/>
</dbReference>
<dbReference type="InterPro" id="IPR030677">
    <property type="entry name" value="Nnr"/>
</dbReference>
<dbReference type="EMBL" id="CP098242">
    <property type="protein sequence ID" value="WAW10540.1"/>
    <property type="molecule type" value="Genomic_DNA"/>
</dbReference>
<keyword evidence="13" id="KW-0511">Multifunctional enzyme</keyword>
<evidence type="ECO:0000256" key="14">
    <source>
        <dbReference type="ARBA" id="ARBA00025153"/>
    </source>
</evidence>
<keyword evidence="9 18" id="KW-0630">Potassium</keyword>
<dbReference type="RefSeq" id="WP_269309559.1">
    <property type="nucleotide sequence ID" value="NZ_CP098242.1"/>
</dbReference>
<evidence type="ECO:0000313" key="23">
    <source>
        <dbReference type="Proteomes" id="UP001156215"/>
    </source>
</evidence>
<evidence type="ECO:0000256" key="12">
    <source>
        <dbReference type="ARBA" id="ARBA00023239"/>
    </source>
</evidence>
<feature type="binding site" evidence="18">
    <location>
        <position position="130"/>
    </location>
    <ligand>
        <name>K(+)</name>
        <dbReference type="ChEBI" id="CHEBI:29103"/>
    </ligand>
</feature>
<feature type="binding site" evidence="18">
    <location>
        <position position="60"/>
    </location>
    <ligand>
        <name>K(+)</name>
        <dbReference type="ChEBI" id="CHEBI:29103"/>
    </ligand>
</feature>
<evidence type="ECO:0000256" key="4">
    <source>
        <dbReference type="ARBA" id="ARBA00009524"/>
    </source>
</evidence>
<dbReference type="HAMAP" id="MF_01965">
    <property type="entry name" value="NADHX_dehydratase"/>
    <property type="match status" value="1"/>
</dbReference>
<dbReference type="Pfam" id="PF01256">
    <property type="entry name" value="Carb_kinase"/>
    <property type="match status" value="1"/>
</dbReference>
<dbReference type="InterPro" id="IPR036652">
    <property type="entry name" value="YjeF_N_dom_sf"/>
</dbReference>
<gene>
    <name evidence="18" type="primary">nnrE</name>
    <name evidence="17" type="synonym">nnrD</name>
    <name evidence="22" type="ORF">NB640_02450</name>
</gene>
<organism evidence="22 23">
    <name type="scientific">Oxalobacter vibrioformis</name>
    <dbReference type="NCBI Taxonomy" id="933080"/>
    <lineage>
        <taxon>Bacteria</taxon>
        <taxon>Pseudomonadati</taxon>
        <taxon>Pseudomonadota</taxon>
        <taxon>Betaproteobacteria</taxon>
        <taxon>Burkholderiales</taxon>
        <taxon>Oxalobacteraceae</taxon>
        <taxon>Oxalobacter</taxon>
    </lineage>
</organism>
<evidence type="ECO:0000256" key="8">
    <source>
        <dbReference type="ARBA" id="ARBA00022857"/>
    </source>
</evidence>
<evidence type="ECO:0000256" key="7">
    <source>
        <dbReference type="ARBA" id="ARBA00022840"/>
    </source>
</evidence>
<dbReference type="PANTHER" id="PTHR12592">
    <property type="entry name" value="ATP-DEPENDENT (S)-NAD(P)H-HYDRATE DEHYDRATASE FAMILY MEMBER"/>
    <property type="match status" value="1"/>
</dbReference>
<feature type="binding site" evidence="18">
    <location>
        <begin position="134"/>
        <end position="140"/>
    </location>
    <ligand>
        <name>(6S)-NADPHX</name>
        <dbReference type="ChEBI" id="CHEBI:64076"/>
    </ligand>
</feature>
<evidence type="ECO:0000256" key="3">
    <source>
        <dbReference type="ARBA" id="ARBA00006001"/>
    </source>
</evidence>
<keyword evidence="11 18" id="KW-0413">Isomerase</keyword>
<comment type="catalytic activity">
    <reaction evidence="16 17 19">
        <text>(6S)-NADPHX + ADP = AMP + phosphate + NADPH + H(+)</text>
        <dbReference type="Rhea" id="RHEA:32235"/>
        <dbReference type="ChEBI" id="CHEBI:15378"/>
        <dbReference type="ChEBI" id="CHEBI:43474"/>
        <dbReference type="ChEBI" id="CHEBI:57783"/>
        <dbReference type="ChEBI" id="CHEBI:64076"/>
        <dbReference type="ChEBI" id="CHEBI:456215"/>
        <dbReference type="ChEBI" id="CHEBI:456216"/>
        <dbReference type="EC" id="4.2.1.136"/>
    </reaction>
</comment>
<comment type="function">
    <text evidence="18">Catalyzes the epimerization of the S- and R-forms of NAD(P)HX, a damaged form of NAD(P)H that is a result of enzymatic or heat-dependent hydration. This is a prerequisite for the S-specific NAD(P)H-hydrate dehydratase to allow the repair of both epimers of NAD(P)HX.</text>
</comment>
<dbReference type="GO" id="GO:0110051">
    <property type="term" value="P:metabolite repair"/>
    <property type="evidence" value="ECO:0007669"/>
    <property type="project" value="TreeGrafter"/>
</dbReference>
<dbReference type="PROSITE" id="PS51383">
    <property type="entry name" value="YJEF_C_3"/>
    <property type="match status" value="1"/>
</dbReference>
<feature type="domain" description="YjeF N-terminal" evidence="21">
    <location>
        <begin position="10"/>
        <end position="223"/>
    </location>
</feature>
<dbReference type="EC" id="5.1.99.6" evidence="19"/>
<feature type="binding site" evidence="17">
    <location>
        <position position="266"/>
    </location>
    <ligand>
        <name>(6S)-NADPHX</name>
        <dbReference type="ChEBI" id="CHEBI:64076"/>
    </ligand>
</feature>
<feature type="binding site" evidence="17">
    <location>
        <position position="439"/>
    </location>
    <ligand>
        <name>AMP</name>
        <dbReference type="ChEBI" id="CHEBI:456215"/>
    </ligand>
</feature>
<comment type="similarity">
    <text evidence="3 19">In the N-terminal section; belongs to the NnrE/AIBP family.</text>
</comment>
<dbReference type="AlphaFoldDB" id="A0A9E9LZK3"/>
<feature type="binding site" evidence="17">
    <location>
        <position position="373"/>
    </location>
    <ligand>
        <name>(6S)-NADPHX</name>
        <dbReference type="ChEBI" id="CHEBI:64076"/>
    </ligand>
</feature>
<dbReference type="KEGG" id="ovb:NB640_02450"/>
<comment type="similarity">
    <text evidence="4 19">In the C-terminal section; belongs to the NnrD/CARKD family.</text>
</comment>
<dbReference type="Gene3D" id="3.40.50.10260">
    <property type="entry name" value="YjeF N-terminal domain"/>
    <property type="match status" value="1"/>
</dbReference>
<sequence length="506" mass="53895">MSNLYTVEELRGIEALALAELPLGTLMQRAGREAAELALRILSPHHEKASVLVLAGPGNNGGDALEMAIVLAENRVNVSVLQLSSRKPQAEESRLARKRAISTAIKWEDALSLQDTIKSLPTRQWDLIVDGMFGIGLKEPLDGSRFQLAEMINAADCPVIALDVPSGLNADTGSIYGKNGIAVRATHTITFLGNKPGLYTHQGKDYAGEVHHVRLGVDDSHFPSPSRWLNQPALFSVMLRKRRHDTHKGTYGRLAILGGAAGMSGAPVLAARAALHCGAGLTYAVYLKDPPQHDAMQPELMYRAAHHFDFSSVISVIGPGLGTSNAARNFVKDIMALHQPLVLDADALNSISAETELQQILEDRRGPTILTPHPLEAARLLNTTTEAIQSDRLSVANALAKRFNAVVALKGSGTVIADRDGKTAINPTGGPALATAGTGDVLSGICGALLAQGWPAWESALAAVWLHGAAADELVRRGEGPVGLTAGELIPEVRKILNRLINEYNP</sequence>
<protein>
    <recommendedName>
        <fullName evidence="19">Bifunctional NAD(P)H-hydrate repair enzyme</fullName>
    </recommendedName>
    <alternativeName>
        <fullName evidence="19">Nicotinamide nucleotide repair protein</fullName>
    </alternativeName>
    <domain>
        <recommendedName>
            <fullName evidence="19">ADP-dependent (S)-NAD(P)H-hydrate dehydratase</fullName>
            <ecNumber evidence="19">4.2.1.136</ecNumber>
        </recommendedName>
        <alternativeName>
            <fullName evidence="19">ADP-dependent NAD(P)HX dehydratase</fullName>
        </alternativeName>
    </domain>
    <domain>
        <recommendedName>
            <fullName evidence="19">NAD(P)H-hydrate epimerase</fullName>
            <ecNumber evidence="19">5.1.99.6</ecNumber>
        </recommendedName>
    </domain>
</protein>
<keyword evidence="23" id="KW-1185">Reference proteome</keyword>
<dbReference type="PROSITE" id="PS51385">
    <property type="entry name" value="YJEF_N"/>
    <property type="match status" value="1"/>
</dbReference>
<dbReference type="CDD" id="cd01171">
    <property type="entry name" value="YXKO-related"/>
    <property type="match status" value="1"/>
</dbReference>
<dbReference type="SUPFAM" id="SSF53613">
    <property type="entry name" value="Ribokinase-like"/>
    <property type="match status" value="1"/>
</dbReference>
<comment type="similarity">
    <text evidence="17">Belongs to the NnrD/CARKD family.</text>
</comment>
<comment type="cofactor">
    <cofactor evidence="17">
        <name>Mg(2+)</name>
        <dbReference type="ChEBI" id="CHEBI:18420"/>
    </cofactor>
</comment>
<comment type="function">
    <text evidence="14 19">Bifunctional enzyme that catalyzes the epimerization of the S- and R-forms of NAD(P)HX and the dehydration of the S-form of NAD(P)HX at the expense of ADP, which is converted to AMP. This allows the repair of both epimers of NAD(P)HX, a damaged form of NAD(P)H that is a result of enzymatic or heat-dependent hydration.</text>
</comment>
<evidence type="ECO:0000256" key="5">
    <source>
        <dbReference type="ARBA" id="ARBA00022723"/>
    </source>
</evidence>
<dbReference type="SUPFAM" id="SSF64153">
    <property type="entry name" value="YjeF N-terminal domain-like"/>
    <property type="match status" value="1"/>
</dbReference>
<dbReference type="Proteomes" id="UP001156215">
    <property type="component" value="Chromosome"/>
</dbReference>
<name>A0A9E9LZK3_9BURK</name>
<evidence type="ECO:0000259" key="21">
    <source>
        <dbReference type="PROSITE" id="PS51385"/>
    </source>
</evidence>
<evidence type="ECO:0000256" key="9">
    <source>
        <dbReference type="ARBA" id="ARBA00022958"/>
    </source>
</evidence>
<comment type="catalytic activity">
    <reaction evidence="1 18 19">
        <text>(6R)-NADHX = (6S)-NADHX</text>
        <dbReference type="Rhea" id="RHEA:32215"/>
        <dbReference type="ChEBI" id="CHEBI:64074"/>
        <dbReference type="ChEBI" id="CHEBI:64075"/>
        <dbReference type="EC" id="5.1.99.6"/>
    </reaction>
</comment>
<dbReference type="InterPro" id="IPR000631">
    <property type="entry name" value="CARKD"/>
</dbReference>
<comment type="similarity">
    <text evidence="18">Belongs to the NnrE/AIBP family.</text>
</comment>
<comment type="catalytic activity">
    <reaction evidence="15 17 19">
        <text>(6S)-NADHX + ADP = AMP + phosphate + NADH + H(+)</text>
        <dbReference type="Rhea" id="RHEA:32223"/>
        <dbReference type="ChEBI" id="CHEBI:15378"/>
        <dbReference type="ChEBI" id="CHEBI:43474"/>
        <dbReference type="ChEBI" id="CHEBI:57945"/>
        <dbReference type="ChEBI" id="CHEBI:64074"/>
        <dbReference type="ChEBI" id="CHEBI:456215"/>
        <dbReference type="ChEBI" id="CHEBI:456216"/>
        <dbReference type="EC" id="4.2.1.136"/>
    </reaction>
</comment>
<evidence type="ECO:0000256" key="18">
    <source>
        <dbReference type="HAMAP-Rule" id="MF_01966"/>
    </source>
</evidence>
<evidence type="ECO:0000256" key="1">
    <source>
        <dbReference type="ARBA" id="ARBA00000013"/>
    </source>
</evidence>
<evidence type="ECO:0000256" key="15">
    <source>
        <dbReference type="ARBA" id="ARBA00048238"/>
    </source>
</evidence>
<proteinExistence type="inferred from homology"/>
<feature type="binding site" evidence="18">
    <location>
        <position position="166"/>
    </location>
    <ligand>
        <name>K(+)</name>
        <dbReference type="ChEBI" id="CHEBI:29103"/>
    </ligand>
</feature>